<reference evidence="2" key="1">
    <citation type="submission" date="2018-08" db="EMBL/GenBank/DDBJ databases">
        <title>Thalassotalea euphylliae genome.</title>
        <authorList>
            <person name="Summers S."/>
            <person name="Rice S.A."/>
            <person name="Freckelton M.L."/>
            <person name="Nedved B.T."/>
            <person name="Hadfield M.G."/>
        </authorList>
    </citation>
    <scope>NUCLEOTIDE SEQUENCE [LARGE SCALE GENOMIC DNA]</scope>
    <source>
        <strain evidence="2">H3</strain>
    </source>
</reference>
<comment type="caution">
    <text evidence="1">The sequence shown here is derived from an EMBL/GenBank/DDBJ whole genome shotgun (WGS) entry which is preliminary data.</text>
</comment>
<dbReference type="EMBL" id="QUOT01000001">
    <property type="protein sequence ID" value="REL31843.1"/>
    <property type="molecule type" value="Genomic_DNA"/>
</dbReference>
<dbReference type="RefSeq" id="WP_116016988.1">
    <property type="nucleotide sequence ID" value="NZ_QUOT01000001.1"/>
</dbReference>
<gene>
    <name evidence="1" type="ORF">DXX94_14575</name>
</gene>
<evidence type="ECO:0000313" key="2">
    <source>
        <dbReference type="Proteomes" id="UP000256899"/>
    </source>
</evidence>
<dbReference type="AlphaFoldDB" id="A0A3E0U5L3"/>
<protein>
    <recommendedName>
        <fullName evidence="3">Methyl-accepting chemotaxis protein</fullName>
    </recommendedName>
</protein>
<dbReference type="Proteomes" id="UP000256899">
    <property type="component" value="Unassembled WGS sequence"/>
</dbReference>
<evidence type="ECO:0008006" key="3">
    <source>
        <dbReference type="Google" id="ProtNLM"/>
    </source>
</evidence>
<sequence>MHVGRDKTSQSADIITQVNDKLLQINQAIALIEQQSNETASATREQVLASDEITRQTSAVNDLAETTVSQTGNMASKSAEQRDITQQLNQMIAQFTV</sequence>
<evidence type="ECO:0000313" key="1">
    <source>
        <dbReference type="EMBL" id="REL31843.1"/>
    </source>
</evidence>
<proteinExistence type="predicted"/>
<dbReference type="Gene3D" id="1.10.287.950">
    <property type="entry name" value="Methyl-accepting chemotaxis protein"/>
    <property type="match status" value="1"/>
</dbReference>
<accession>A0A3E0U5L3</accession>
<organism evidence="1 2">
    <name type="scientific">Thalassotalea euphylliae</name>
    <dbReference type="NCBI Taxonomy" id="1655234"/>
    <lineage>
        <taxon>Bacteria</taxon>
        <taxon>Pseudomonadati</taxon>
        <taxon>Pseudomonadota</taxon>
        <taxon>Gammaproteobacteria</taxon>
        <taxon>Alteromonadales</taxon>
        <taxon>Colwelliaceae</taxon>
        <taxon>Thalassotalea</taxon>
    </lineage>
</organism>
<name>A0A3E0U5L3_9GAMM</name>
<keyword evidence="2" id="KW-1185">Reference proteome</keyword>
<dbReference type="SUPFAM" id="SSF58104">
    <property type="entry name" value="Methyl-accepting chemotaxis protein (MCP) signaling domain"/>
    <property type="match status" value="1"/>
</dbReference>